<dbReference type="PROSITE" id="PS51186">
    <property type="entry name" value="GNAT"/>
    <property type="match status" value="1"/>
</dbReference>
<evidence type="ECO:0000256" key="3">
    <source>
        <dbReference type="ARBA" id="ARBA00013184"/>
    </source>
</evidence>
<accession>A0ABY8CR26</accession>
<keyword evidence="10" id="KW-0539">Nucleus</keyword>
<gene>
    <name evidence="15" type="ORF">PFJ87_10g01640</name>
</gene>
<comment type="subcellular location">
    <subcellularLocation>
        <location evidence="1">Nucleus</location>
    </subcellularLocation>
</comment>
<keyword evidence="11" id="KW-0012">Acyltransferase</keyword>
<evidence type="ECO:0000256" key="5">
    <source>
        <dbReference type="ARBA" id="ARBA00022853"/>
    </source>
</evidence>
<dbReference type="PRINTS" id="PR00503">
    <property type="entry name" value="BROMODOMAIN"/>
</dbReference>
<evidence type="ECO:0000256" key="7">
    <source>
        <dbReference type="ARBA" id="ARBA00023117"/>
    </source>
</evidence>
<dbReference type="Pfam" id="PF00439">
    <property type="entry name" value="Bromodomain"/>
    <property type="match status" value="1"/>
</dbReference>
<dbReference type="SUPFAM" id="SSF47370">
    <property type="entry name" value="Bromodomain"/>
    <property type="match status" value="1"/>
</dbReference>
<feature type="domain" description="N-acetyltransferase" evidence="14">
    <location>
        <begin position="35"/>
        <end position="212"/>
    </location>
</feature>
<dbReference type="Pfam" id="PF00583">
    <property type="entry name" value="Acetyltransf_1"/>
    <property type="match status" value="1"/>
</dbReference>
<evidence type="ECO:0000256" key="10">
    <source>
        <dbReference type="ARBA" id="ARBA00023242"/>
    </source>
</evidence>
<organism evidence="15 16">
    <name type="scientific">Encephalitozoon hellem</name>
    <name type="common">Microsporidian parasite</name>
    <dbReference type="NCBI Taxonomy" id="27973"/>
    <lineage>
        <taxon>Eukaryota</taxon>
        <taxon>Fungi</taxon>
        <taxon>Fungi incertae sedis</taxon>
        <taxon>Microsporidia</taxon>
        <taxon>Unikaryonidae</taxon>
        <taxon>Encephalitozoon</taxon>
    </lineage>
</organism>
<dbReference type="SUPFAM" id="SSF55729">
    <property type="entry name" value="Acyl-CoA N-acyltransferases (Nat)"/>
    <property type="match status" value="1"/>
</dbReference>
<dbReference type="EC" id="2.3.1.48" evidence="3"/>
<dbReference type="SMART" id="SM00297">
    <property type="entry name" value="BROMO"/>
    <property type="match status" value="1"/>
</dbReference>
<keyword evidence="7 12" id="KW-0103">Bromodomain</keyword>
<name>A0ABY8CR26_ENCHE</name>
<dbReference type="Gene3D" id="1.20.920.10">
    <property type="entry name" value="Bromodomain-like"/>
    <property type="match status" value="1"/>
</dbReference>
<evidence type="ECO:0000256" key="2">
    <source>
        <dbReference type="ARBA" id="ARBA00008607"/>
    </source>
</evidence>
<dbReference type="PROSITE" id="PS50014">
    <property type="entry name" value="BROMODOMAIN_2"/>
    <property type="match status" value="1"/>
</dbReference>
<dbReference type="InterPro" id="IPR016181">
    <property type="entry name" value="Acyl_CoA_acyltransferase"/>
</dbReference>
<dbReference type="InterPro" id="IPR036427">
    <property type="entry name" value="Bromodomain-like_sf"/>
</dbReference>
<dbReference type="EMBL" id="CP119071">
    <property type="protein sequence ID" value="WEL39715.1"/>
    <property type="molecule type" value="Genomic_DNA"/>
</dbReference>
<dbReference type="Gene3D" id="3.40.630.30">
    <property type="match status" value="1"/>
</dbReference>
<dbReference type="PANTHER" id="PTHR45750:SF3">
    <property type="entry name" value="HISTONE ACETYLTRANSFERASE"/>
    <property type="match status" value="1"/>
</dbReference>
<dbReference type="InterPro" id="IPR018359">
    <property type="entry name" value="Bromodomain_CS"/>
</dbReference>
<dbReference type="Proteomes" id="UP001217963">
    <property type="component" value="Chromosome X"/>
</dbReference>
<comment type="similarity">
    <text evidence="2">Belongs to the acetyltransferase family. GCN5 subfamily.</text>
</comment>
<dbReference type="CDD" id="cd04301">
    <property type="entry name" value="NAT_SF"/>
    <property type="match status" value="1"/>
</dbReference>
<keyword evidence="16" id="KW-1185">Reference proteome</keyword>
<evidence type="ECO:0000259" key="13">
    <source>
        <dbReference type="PROSITE" id="PS50014"/>
    </source>
</evidence>
<dbReference type="PROSITE" id="PS00633">
    <property type="entry name" value="BROMODOMAIN_1"/>
    <property type="match status" value="1"/>
</dbReference>
<evidence type="ECO:0000256" key="4">
    <source>
        <dbReference type="ARBA" id="ARBA00022679"/>
    </source>
</evidence>
<keyword evidence="6" id="KW-0805">Transcription regulation</keyword>
<sequence>MDDTRMNLFGLGSNHTQKDGNEMCQKFRDGDLRAAIVSSSDPQADRMLLLGLKCLFQRQLSRMPREYILRQVFDSKHASMALINSAKEVVGGICYRPFFEQGFVEIVFLAVDYDFQVKGVGGFMMDLFKEVIKEEVKSCRWKLADDVLGIYEHKYRTIEDLGPLLAKAPECGARPLYLVTYADNFAIGYFRKQGFSTEIRFGGWIGFIKDYEGGTIVECHVFWEINYLRKQEIIRDMKRKLLEEMKKINTYHVVHKIDDYSNIKSIGDIPGVLDAKGSDEEDSDMRRQARFISYLISDLRMNAHAWPFLKPVDPTEVPDYYKRISNPMDLSTMASKLKGNEYKYIEAFIDDVNLMVNNCLTYNGRDTQYYKCAQMLLAHFNKRLEFYKHVIDRLPKRREAK</sequence>
<evidence type="ECO:0000259" key="14">
    <source>
        <dbReference type="PROSITE" id="PS51186"/>
    </source>
</evidence>
<dbReference type="CDD" id="cd05509">
    <property type="entry name" value="Bromo_gcn5_like"/>
    <property type="match status" value="1"/>
</dbReference>
<proteinExistence type="inferred from homology"/>
<evidence type="ECO:0000256" key="12">
    <source>
        <dbReference type="PROSITE-ProRule" id="PRU00035"/>
    </source>
</evidence>
<keyword evidence="5" id="KW-0156">Chromatin regulator</keyword>
<evidence type="ECO:0000256" key="11">
    <source>
        <dbReference type="ARBA" id="ARBA00023315"/>
    </source>
</evidence>
<evidence type="ECO:0000313" key="16">
    <source>
        <dbReference type="Proteomes" id="UP001217963"/>
    </source>
</evidence>
<dbReference type="InterPro" id="IPR001487">
    <property type="entry name" value="Bromodomain"/>
</dbReference>
<keyword evidence="4" id="KW-0808">Transferase</keyword>
<protein>
    <recommendedName>
        <fullName evidence="3">histone acetyltransferase</fullName>
        <ecNumber evidence="3">2.3.1.48</ecNumber>
    </recommendedName>
</protein>
<keyword evidence="9" id="KW-0804">Transcription</keyword>
<keyword evidence="8" id="KW-0010">Activator</keyword>
<evidence type="ECO:0000256" key="1">
    <source>
        <dbReference type="ARBA" id="ARBA00004123"/>
    </source>
</evidence>
<evidence type="ECO:0000256" key="8">
    <source>
        <dbReference type="ARBA" id="ARBA00023159"/>
    </source>
</evidence>
<evidence type="ECO:0000313" key="15">
    <source>
        <dbReference type="EMBL" id="WEL39715.1"/>
    </source>
</evidence>
<dbReference type="InterPro" id="IPR037800">
    <property type="entry name" value="GCN5"/>
</dbReference>
<evidence type="ECO:0000256" key="9">
    <source>
        <dbReference type="ARBA" id="ARBA00023163"/>
    </source>
</evidence>
<dbReference type="InterPro" id="IPR000182">
    <property type="entry name" value="GNAT_dom"/>
</dbReference>
<dbReference type="PANTHER" id="PTHR45750">
    <property type="entry name" value="GH11602P"/>
    <property type="match status" value="1"/>
</dbReference>
<evidence type="ECO:0000256" key="6">
    <source>
        <dbReference type="ARBA" id="ARBA00023015"/>
    </source>
</evidence>
<feature type="domain" description="Bromo" evidence="13">
    <location>
        <begin position="300"/>
        <end position="370"/>
    </location>
</feature>
<reference evidence="15 16" key="1">
    <citation type="submission" date="2023-02" db="EMBL/GenBank/DDBJ databases">
        <title>Encephalitozoon hellem ATCC 50451 complete genome.</title>
        <authorList>
            <person name="Mascarenhas dos Santos A.C."/>
            <person name="Julian A.T."/>
            <person name="Pombert J.-F."/>
        </authorList>
    </citation>
    <scope>NUCLEOTIDE SEQUENCE [LARGE SCALE GENOMIC DNA]</scope>
    <source>
        <strain evidence="15 16">ATCC 50451</strain>
    </source>
</reference>